<protein>
    <submittedName>
        <fullName evidence="2">Uncharacterized protein</fullName>
    </submittedName>
</protein>
<proteinExistence type="predicted"/>
<reference evidence="2 3" key="1">
    <citation type="journal article" date="2012" name="Genome Biol.">
        <title>Genome and low-iron response of an oceanic diatom adapted to chronic iron limitation.</title>
        <authorList>
            <person name="Lommer M."/>
            <person name="Specht M."/>
            <person name="Roy A.S."/>
            <person name="Kraemer L."/>
            <person name="Andreson R."/>
            <person name="Gutowska M.A."/>
            <person name="Wolf J."/>
            <person name="Bergner S.V."/>
            <person name="Schilhabel M.B."/>
            <person name="Klostermeier U.C."/>
            <person name="Beiko R.G."/>
            <person name="Rosenstiel P."/>
            <person name="Hippler M."/>
            <person name="Laroche J."/>
        </authorList>
    </citation>
    <scope>NUCLEOTIDE SEQUENCE [LARGE SCALE GENOMIC DNA]</scope>
    <source>
        <strain evidence="2 3">CCMP1005</strain>
    </source>
</reference>
<name>K0T244_THAOC</name>
<dbReference type="AlphaFoldDB" id="K0T244"/>
<dbReference type="Proteomes" id="UP000266841">
    <property type="component" value="Unassembled WGS sequence"/>
</dbReference>
<feature type="region of interest" description="Disordered" evidence="1">
    <location>
        <begin position="1"/>
        <end position="100"/>
    </location>
</feature>
<evidence type="ECO:0000313" key="2">
    <source>
        <dbReference type="EMBL" id="EJK71189.1"/>
    </source>
</evidence>
<feature type="compositionally biased region" description="Acidic residues" evidence="1">
    <location>
        <begin position="79"/>
        <end position="90"/>
    </location>
</feature>
<feature type="non-terminal residue" evidence="2">
    <location>
        <position position="100"/>
    </location>
</feature>
<evidence type="ECO:0000256" key="1">
    <source>
        <dbReference type="SAM" id="MobiDB-lite"/>
    </source>
</evidence>
<dbReference type="EMBL" id="AGNL01007528">
    <property type="protein sequence ID" value="EJK71189.1"/>
    <property type="molecule type" value="Genomic_DNA"/>
</dbReference>
<evidence type="ECO:0000313" key="3">
    <source>
        <dbReference type="Proteomes" id="UP000266841"/>
    </source>
</evidence>
<organism evidence="2 3">
    <name type="scientific">Thalassiosira oceanica</name>
    <name type="common">Marine diatom</name>
    <dbReference type="NCBI Taxonomy" id="159749"/>
    <lineage>
        <taxon>Eukaryota</taxon>
        <taxon>Sar</taxon>
        <taxon>Stramenopiles</taxon>
        <taxon>Ochrophyta</taxon>
        <taxon>Bacillariophyta</taxon>
        <taxon>Coscinodiscophyceae</taxon>
        <taxon>Thalassiosirophycidae</taxon>
        <taxon>Thalassiosirales</taxon>
        <taxon>Thalassiosiraceae</taxon>
        <taxon>Thalassiosira</taxon>
    </lineage>
</organism>
<comment type="caution">
    <text evidence="2">The sequence shown here is derived from an EMBL/GenBank/DDBJ whole genome shotgun (WGS) entry which is preliminary data.</text>
</comment>
<keyword evidence="3" id="KW-1185">Reference proteome</keyword>
<accession>K0T244</accession>
<sequence>MGNGRESPLESRGLGTTSTDRAGRAGPRTALRRPLGKHPLERREAETPGAVVEEEEPTSVGARGPGRTDAGAGSAEIDAIAETDADEDWTALEPGAAASG</sequence>
<gene>
    <name evidence="2" type="ORF">THAOC_07396</name>
</gene>